<evidence type="ECO:0000256" key="1">
    <source>
        <dbReference type="ARBA" id="ARBA00010857"/>
    </source>
</evidence>
<evidence type="ECO:0000256" key="5">
    <source>
        <dbReference type="ARBA" id="ARBA00023163"/>
    </source>
</evidence>
<dbReference type="GO" id="GO:0097550">
    <property type="term" value="C:transcription preinitiation complex"/>
    <property type="evidence" value="ECO:0007669"/>
    <property type="project" value="TreeGrafter"/>
</dbReference>
<dbReference type="PANTHER" id="PTHR11618:SF13">
    <property type="entry name" value="TRANSCRIPTION INITIATION FACTOR IIB"/>
    <property type="match status" value="1"/>
</dbReference>
<dbReference type="SUPFAM" id="SSF47954">
    <property type="entry name" value="Cyclin-like"/>
    <property type="match status" value="2"/>
</dbReference>
<sequence length="425" mass="48620">MNSKRKIDIDLDIDNISIDEYFDGIDFNEKVNTTTEFKNLNNFDDKTCEHCGSSDLIDNEGSIICTKCARVQDNVIDYNPEWRDYDDGKPSMNRCSQVTNVLLPQSSLGLKFVAPQGSNLQRIHIWNAMPYKERSLNNVFKIITKVCTENNIKKNVQDDAKIIYKIANDCKDMSDKKVVITRGKNRKGIIAAAVLLACKRNNQTLSPKEIASIFDLKHSEISRGDRNLRELLQQKKFNTNFNATKPEHFVFRYCDSHVPKLKNEYTEQAVKIAKNIERLNIASDHTPFSVAAASVLIMSELNGITKILTKKMLAERFNVSEVTIGKIYKKLSKYKHLLQDDVAVDGLLEKINNIQKTSSIIDDQIKERMKKFGLSVDENNKVVTQNTPDYLLKKMSLCTIDSHVDFIKYNDEFTKLLNTDLQIKS</sequence>
<evidence type="ECO:0000313" key="7">
    <source>
        <dbReference type="EMBL" id="QHT26480.1"/>
    </source>
</evidence>
<evidence type="ECO:0000256" key="2">
    <source>
        <dbReference type="ARBA" id="ARBA00013932"/>
    </source>
</evidence>
<protein>
    <recommendedName>
        <fullName evidence="2">Transcription initiation factor IIB</fullName>
    </recommendedName>
</protein>
<dbReference type="InterPro" id="IPR023486">
    <property type="entry name" value="TFIIB_CS"/>
</dbReference>
<dbReference type="GO" id="GO:0017025">
    <property type="term" value="F:TBP-class protein binding"/>
    <property type="evidence" value="ECO:0007669"/>
    <property type="project" value="InterPro"/>
</dbReference>
<dbReference type="InterPro" id="IPR000812">
    <property type="entry name" value="TFIIB"/>
</dbReference>
<keyword evidence="4" id="KW-0805">Transcription regulation</keyword>
<dbReference type="InterPro" id="IPR036915">
    <property type="entry name" value="Cyclin-like_sf"/>
</dbReference>
<dbReference type="GO" id="GO:0070897">
    <property type="term" value="P:transcription preinitiation complex assembly"/>
    <property type="evidence" value="ECO:0007669"/>
    <property type="project" value="InterPro"/>
</dbReference>
<dbReference type="CDD" id="cd00043">
    <property type="entry name" value="CYCLIN_SF"/>
    <property type="match status" value="1"/>
</dbReference>
<keyword evidence="5" id="KW-0804">Transcription</keyword>
<dbReference type="EMBL" id="MN739792">
    <property type="protein sequence ID" value="QHT26480.1"/>
    <property type="molecule type" value="Genomic_DNA"/>
</dbReference>
<dbReference type="Pfam" id="PF00382">
    <property type="entry name" value="TFIIB"/>
    <property type="match status" value="2"/>
</dbReference>
<dbReference type="InterPro" id="IPR013150">
    <property type="entry name" value="TFIIB_cyclin"/>
</dbReference>
<dbReference type="Gene3D" id="1.10.472.10">
    <property type="entry name" value="Cyclin-like"/>
    <property type="match status" value="1"/>
</dbReference>
<dbReference type="SUPFAM" id="SSF57783">
    <property type="entry name" value="Zinc beta-ribbon"/>
    <property type="match status" value="1"/>
</dbReference>
<reference evidence="7" key="1">
    <citation type="journal article" date="2020" name="Nature">
        <title>Giant virus diversity and host interactions through global metagenomics.</title>
        <authorList>
            <person name="Schulz F."/>
            <person name="Roux S."/>
            <person name="Paez-Espino D."/>
            <person name="Jungbluth S."/>
            <person name="Walsh D.A."/>
            <person name="Denef V.J."/>
            <person name="McMahon K.D."/>
            <person name="Konstantinidis K.T."/>
            <person name="Eloe-Fadrosh E.A."/>
            <person name="Kyrpides N.C."/>
            <person name="Woyke T."/>
        </authorList>
    </citation>
    <scope>NUCLEOTIDE SEQUENCE</scope>
    <source>
        <strain evidence="7">GVMAG-M-3300023179-27</strain>
    </source>
</reference>
<feature type="domain" description="Transcription factor TFIIB cyclin-like" evidence="6">
    <location>
        <begin position="243"/>
        <end position="333"/>
    </location>
</feature>
<evidence type="ECO:0000256" key="4">
    <source>
        <dbReference type="ARBA" id="ARBA00023015"/>
    </source>
</evidence>
<dbReference type="PROSITE" id="PS00782">
    <property type="entry name" value="TFIIB"/>
    <property type="match status" value="1"/>
</dbReference>
<evidence type="ECO:0000259" key="6">
    <source>
        <dbReference type="Pfam" id="PF00382"/>
    </source>
</evidence>
<dbReference type="PRINTS" id="PR00685">
    <property type="entry name" value="TIFACTORIIB"/>
</dbReference>
<organism evidence="7">
    <name type="scientific">viral metagenome</name>
    <dbReference type="NCBI Taxonomy" id="1070528"/>
    <lineage>
        <taxon>unclassified sequences</taxon>
        <taxon>metagenomes</taxon>
        <taxon>organismal metagenomes</taxon>
    </lineage>
</organism>
<accession>A0A6C0EDD5</accession>
<dbReference type="GO" id="GO:0005634">
    <property type="term" value="C:nucleus"/>
    <property type="evidence" value="ECO:0007669"/>
    <property type="project" value="TreeGrafter"/>
</dbReference>
<dbReference type="AlphaFoldDB" id="A0A6C0EDD5"/>
<dbReference type="Gene3D" id="1.10.472.170">
    <property type="match status" value="1"/>
</dbReference>
<comment type="similarity">
    <text evidence="1">Belongs to the TFIIB family.</text>
</comment>
<evidence type="ECO:0000256" key="3">
    <source>
        <dbReference type="ARBA" id="ARBA00022737"/>
    </source>
</evidence>
<proteinExistence type="inferred from homology"/>
<name>A0A6C0EDD5_9ZZZZ</name>
<dbReference type="PANTHER" id="PTHR11618">
    <property type="entry name" value="TRANSCRIPTION INITIATION FACTOR IIB-RELATED"/>
    <property type="match status" value="1"/>
</dbReference>
<feature type="domain" description="Transcription factor TFIIB cyclin-like" evidence="6">
    <location>
        <begin position="133"/>
        <end position="223"/>
    </location>
</feature>
<keyword evidence="3" id="KW-0677">Repeat</keyword>